<sequence>MAEHDRLLKKSSLDRVRLNDWLLCFHFVDDLESSNHSCSFHSLVQISKVYRPYKSSKLSVYSSDIGGSGSVRTSKERRDNENPEVKHELKRSV</sequence>
<dbReference type="PaxDb" id="3708-A0A078FL48"/>
<evidence type="ECO:0000313" key="2">
    <source>
        <dbReference type="EMBL" id="CAF2090266.1"/>
    </source>
</evidence>
<dbReference type="STRING" id="3708.A0A078FL48"/>
<organism evidence="3 4">
    <name type="scientific">Brassica napus</name>
    <name type="common">Rape</name>
    <dbReference type="NCBI Taxonomy" id="3708"/>
    <lineage>
        <taxon>Eukaryota</taxon>
        <taxon>Viridiplantae</taxon>
        <taxon>Streptophyta</taxon>
        <taxon>Embryophyta</taxon>
        <taxon>Tracheophyta</taxon>
        <taxon>Spermatophyta</taxon>
        <taxon>Magnoliopsida</taxon>
        <taxon>eudicotyledons</taxon>
        <taxon>Gunneridae</taxon>
        <taxon>Pentapetalae</taxon>
        <taxon>rosids</taxon>
        <taxon>malvids</taxon>
        <taxon>Brassicales</taxon>
        <taxon>Brassicaceae</taxon>
        <taxon>Brassiceae</taxon>
        <taxon>Brassica</taxon>
    </lineage>
</organism>
<dbReference type="EMBL" id="HG994360">
    <property type="protein sequence ID" value="CAF2090266.1"/>
    <property type="molecule type" value="Genomic_DNA"/>
</dbReference>
<name>A0A078FL48_BRANA</name>
<feature type="region of interest" description="Disordered" evidence="1">
    <location>
        <begin position="64"/>
        <end position="93"/>
    </location>
</feature>
<evidence type="ECO:0000256" key="1">
    <source>
        <dbReference type="SAM" id="MobiDB-lite"/>
    </source>
</evidence>
<reference evidence="3" key="2">
    <citation type="submission" date="2014-06" db="EMBL/GenBank/DDBJ databases">
        <authorList>
            <person name="Genoscope - CEA"/>
        </authorList>
    </citation>
    <scope>NUCLEOTIDE SEQUENCE</scope>
</reference>
<dbReference type="EMBL" id="LK032037">
    <property type="protein sequence ID" value="CDY13644.1"/>
    <property type="molecule type" value="Genomic_DNA"/>
</dbReference>
<evidence type="ECO:0000313" key="4">
    <source>
        <dbReference type="Proteomes" id="UP000028999"/>
    </source>
</evidence>
<accession>A0A078FL48</accession>
<reference evidence="2" key="3">
    <citation type="submission" date="2021-01" db="EMBL/GenBank/DDBJ databases">
        <authorList>
            <consortium name="Genoscope - CEA"/>
            <person name="William W."/>
        </authorList>
    </citation>
    <scope>NUCLEOTIDE SEQUENCE</scope>
</reference>
<protein>
    <submittedName>
        <fullName evidence="2">(rape) hypothetical protein</fullName>
    </submittedName>
    <submittedName>
        <fullName evidence="3">BnaA06g32790D protein</fullName>
    </submittedName>
</protein>
<dbReference type="Proteomes" id="UP001295469">
    <property type="component" value="Chromosome A06"/>
</dbReference>
<keyword evidence="4" id="KW-1185">Reference proteome</keyword>
<evidence type="ECO:0000313" key="3">
    <source>
        <dbReference type="EMBL" id="CDY13644.1"/>
    </source>
</evidence>
<dbReference type="Proteomes" id="UP000028999">
    <property type="component" value="Unassembled WGS sequence"/>
</dbReference>
<dbReference type="OMA" id="ESSNHSC"/>
<proteinExistence type="predicted"/>
<feature type="compositionally biased region" description="Basic and acidic residues" evidence="1">
    <location>
        <begin position="73"/>
        <end position="93"/>
    </location>
</feature>
<dbReference type="Gramene" id="CDY13644">
    <property type="protein sequence ID" value="CDY13644"/>
    <property type="gene ID" value="GSBRNA2T00078062001"/>
</dbReference>
<reference evidence="3 4" key="1">
    <citation type="journal article" date="2014" name="Science">
        <title>Plant genetics. Early allopolyploid evolution in the post-Neolithic Brassica napus oilseed genome.</title>
        <authorList>
            <person name="Chalhoub B."/>
            <person name="Denoeud F."/>
            <person name="Liu S."/>
            <person name="Parkin I.A."/>
            <person name="Tang H."/>
            <person name="Wang X."/>
            <person name="Chiquet J."/>
            <person name="Belcram H."/>
            <person name="Tong C."/>
            <person name="Samans B."/>
            <person name="Correa M."/>
            <person name="Da Silva C."/>
            <person name="Just J."/>
            <person name="Falentin C."/>
            <person name="Koh C.S."/>
            <person name="Le Clainche I."/>
            <person name="Bernard M."/>
            <person name="Bento P."/>
            <person name="Noel B."/>
            <person name="Labadie K."/>
            <person name="Alberti A."/>
            <person name="Charles M."/>
            <person name="Arnaud D."/>
            <person name="Guo H."/>
            <person name="Daviaud C."/>
            <person name="Alamery S."/>
            <person name="Jabbari K."/>
            <person name="Zhao M."/>
            <person name="Edger P.P."/>
            <person name="Chelaifa H."/>
            <person name="Tack D."/>
            <person name="Lassalle G."/>
            <person name="Mestiri I."/>
            <person name="Schnel N."/>
            <person name="Le Paslier M.C."/>
            <person name="Fan G."/>
            <person name="Renault V."/>
            <person name="Bayer P.E."/>
            <person name="Golicz A.A."/>
            <person name="Manoli S."/>
            <person name="Lee T.H."/>
            <person name="Thi V.H."/>
            <person name="Chalabi S."/>
            <person name="Hu Q."/>
            <person name="Fan C."/>
            <person name="Tollenaere R."/>
            <person name="Lu Y."/>
            <person name="Battail C."/>
            <person name="Shen J."/>
            <person name="Sidebottom C.H."/>
            <person name="Wang X."/>
            <person name="Canaguier A."/>
            <person name="Chauveau A."/>
            <person name="Berard A."/>
            <person name="Deniot G."/>
            <person name="Guan M."/>
            <person name="Liu Z."/>
            <person name="Sun F."/>
            <person name="Lim Y.P."/>
            <person name="Lyons E."/>
            <person name="Town C.D."/>
            <person name="Bancroft I."/>
            <person name="Wang X."/>
            <person name="Meng J."/>
            <person name="Ma J."/>
            <person name="Pires J.C."/>
            <person name="King G.J."/>
            <person name="Brunel D."/>
            <person name="Delourme R."/>
            <person name="Renard M."/>
            <person name="Aury J.M."/>
            <person name="Adams K.L."/>
            <person name="Batley J."/>
            <person name="Snowdon R.J."/>
            <person name="Tost J."/>
            <person name="Edwards D."/>
            <person name="Zhou Y."/>
            <person name="Hua W."/>
            <person name="Sharpe A.G."/>
            <person name="Paterson A.H."/>
            <person name="Guan C."/>
            <person name="Wincker P."/>
        </authorList>
    </citation>
    <scope>NUCLEOTIDE SEQUENCE [LARGE SCALE GENOMIC DNA]</scope>
    <source>
        <strain evidence="4">cv. Darmor-bzh</strain>
    </source>
</reference>
<dbReference type="AlphaFoldDB" id="A0A078FL48"/>
<gene>
    <name evidence="3" type="primary">BnaA06g32790D</name>
    <name evidence="2" type="ORF">DARMORV10_A06P41890.1</name>
    <name evidence="3" type="ORF">GSBRNA2T00078062001</name>
</gene>